<dbReference type="InterPro" id="IPR043130">
    <property type="entry name" value="CDP-OH_PTrfase_TM_dom"/>
</dbReference>
<feature type="transmembrane region" description="Helical" evidence="3">
    <location>
        <begin position="178"/>
        <end position="201"/>
    </location>
</feature>
<comment type="caution">
    <text evidence="4">The sequence shown here is derived from an EMBL/GenBank/DDBJ whole genome shotgun (WGS) entry which is preliminary data.</text>
</comment>
<dbReference type="Pfam" id="PF01066">
    <property type="entry name" value="CDP-OH_P_transf"/>
    <property type="match status" value="1"/>
</dbReference>
<accession>A0ABV7X935</accession>
<protein>
    <submittedName>
        <fullName evidence="4">CDP-alcohol phosphatidyltransferase family protein</fullName>
        <ecNumber evidence="4">2.7.8.-</ecNumber>
    </submittedName>
</protein>
<feature type="transmembrane region" description="Helical" evidence="3">
    <location>
        <begin position="265"/>
        <end position="282"/>
    </location>
</feature>
<keyword evidence="3" id="KW-0812">Transmembrane</keyword>
<dbReference type="PROSITE" id="PS00379">
    <property type="entry name" value="CDP_ALCOHOL_P_TRANSF"/>
    <property type="match status" value="1"/>
</dbReference>
<evidence type="ECO:0000313" key="5">
    <source>
        <dbReference type="Proteomes" id="UP001595615"/>
    </source>
</evidence>
<dbReference type="InterPro" id="IPR048254">
    <property type="entry name" value="CDP_ALCOHOL_P_TRANSF_CS"/>
</dbReference>
<dbReference type="EMBL" id="JBHRXV010000003">
    <property type="protein sequence ID" value="MFC3711782.1"/>
    <property type="molecule type" value="Genomic_DNA"/>
</dbReference>
<sequence length="367" mass="39643">MTRPPIFPVGSNDTRAWGLTAAERLARIAAKQDFELLGAPPAVGAVLLVDLGHVFDPAWLGHIAGQRGAVITRERRPVLAHVTTDAATAAAAMAKGEVPAGLTVVAVESGIELNNHELRKREAPFMLPLTPATVSAVERASYYGAYKGVTDILTKYLWPELAFHLSRLAAKLGMSPNLVTAIGTAFCIAAFFAFWLGNYWLGIGLGFVFMVLDTVDGKLARCTVTSSKIGDIADHGVDLVHPPFWWWAWLVGLDNYGTPLPTTEMTIILAIIVGGYIAGRLVEGAFLKAWGMHIHVWRPVDSWFRLITARRNPNMVLLFASMLVGRPDIGIIAVAIWTVVSLVFHLVRLAQAGAARAAGRPVASWLG</sequence>
<keyword evidence="3" id="KW-0472">Membrane</keyword>
<keyword evidence="5" id="KW-1185">Reference proteome</keyword>
<proteinExistence type="inferred from homology"/>
<evidence type="ECO:0000256" key="1">
    <source>
        <dbReference type="ARBA" id="ARBA00022679"/>
    </source>
</evidence>
<dbReference type="InterPro" id="IPR000462">
    <property type="entry name" value="CDP-OH_P_trans"/>
</dbReference>
<name>A0ABV7X935_9SPHN</name>
<gene>
    <name evidence="4" type="ORF">ACFOMD_04320</name>
</gene>
<feature type="transmembrane region" description="Helical" evidence="3">
    <location>
        <begin position="329"/>
        <end position="347"/>
    </location>
</feature>
<evidence type="ECO:0000256" key="3">
    <source>
        <dbReference type="SAM" id="Phobius"/>
    </source>
</evidence>
<comment type="similarity">
    <text evidence="2">Belongs to the CDP-alcohol phosphatidyltransferase class-I family.</text>
</comment>
<dbReference type="Proteomes" id="UP001595615">
    <property type="component" value="Unassembled WGS sequence"/>
</dbReference>
<dbReference type="RefSeq" id="WP_380857370.1">
    <property type="nucleotide sequence ID" value="NZ_JBHRXV010000003.1"/>
</dbReference>
<evidence type="ECO:0000256" key="2">
    <source>
        <dbReference type="RuleBase" id="RU003750"/>
    </source>
</evidence>
<keyword evidence="1 2" id="KW-0808">Transferase</keyword>
<dbReference type="EC" id="2.7.8.-" evidence="4"/>
<dbReference type="Gene3D" id="1.20.120.1760">
    <property type="match status" value="1"/>
</dbReference>
<reference evidence="5" key="1">
    <citation type="journal article" date="2019" name="Int. J. Syst. Evol. Microbiol.">
        <title>The Global Catalogue of Microorganisms (GCM) 10K type strain sequencing project: providing services to taxonomists for standard genome sequencing and annotation.</title>
        <authorList>
            <consortium name="The Broad Institute Genomics Platform"/>
            <consortium name="The Broad Institute Genome Sequencing Center for Infectious Disease"/>
            <person name="Wu L."/>
            <person name="Ma J."/>
        </authorList>
    </citation>
    <scope>NUCLEOTIDE SEQUENCE [LARGE SCALE GENOMIC DNA]</scope>
    <source>
        <strain evidence="5">KCTC 42644</strain>
    </source>
</reference>
<dbReference type="GO" id="GO:0016740">
    <property type="term" value="F:transferase activity"/>
    <property type="evidence" value="ECO:0007669"/>
    <property type="project" value="UniProtKB-KW"/>
</dbReference>
<evidence type="ECO:0000313" key="4">
    <source>
        <dbReference type="EMBL" id="MFC3711782.1"/>
    </source>
</evidence>
<organism evidence="4 5">
    <name type="scientific">Sphingoaurantiacus capsulatus</name>
    <dbReference type="NCBI Taxonomy" id="1771310"/>
    <lineage>
        <taxon>Bacteria</taxon>
        <taxon>Pseudomonadati</taxon>
        <taxon>Pseudomonadota</taxon>
        <taxon>Alphaproteobacteria</taxon>
        <taxon>Sphingomonadales</taxon>
        <taxon>Sphingosinicellaceae</taxon>
        <taxon>Sphingoaurantiacus</taxon>
    </lineage>
</organism>
<keyword evidence="3" id="KW-1133">Transmembrane helix</keyword>